<dbReference type="EMBL" id="FNPV01000002">
    <property type="protein sequence ID" value="SDY45401.1"/>
    <property type="molecule type" value="Genomic_DNA"/>
</dbReference>
<dbReference type="InterPro" id="IPR003540">
    <property type="entry name" value="ADP-ribosyltransferase"/>
</dbReference>
<protein>
    <submittedName>
        <fullName evidence="2">ADP-ribosyltransferase exoenzyme</fullName>
    </submittedName>
</protein>
<accession>A0A1H3JZT7</accession>
<evidence type="ECO:0000313" key="3">
    <source>
        <dbReference type="Proteomes" id="UP000199230"/>
    </source>
</evidence>
<keyword evidence="3" id="KW-1185">Reference proteome</keyword>
<dbReference type="AlphaFoldDB" id="A0A1H3JZT7"/>
<dbReference type="SUPFAM" id="SSF56399">
    <property type="entry name" value="ADP-ribosylation"/>
    <property type="match status" value="1"/>
</dbReference>
<name>A0A1H3JZT7_9FIRM</name>
<reference evidence="2 3" key="1">
    <citation type="submission" date="2016-10" db="EMBL/GenBank/DDBJ databases">
        <authorList>
            <person name="de Groot N.N."/>
        </authorList>
    </citation>
    <scope>NUCLEOTIDE SEQUENCE [LARGE SCALE GENOMIC DNA]</scope>
    <source>
        <strain evidence="2 3">APO</strain>
    </source>
</reference>
<keyword evidence="2" id="KW-0808">Transferase</keyword>
<evidence type="ECO:0000313" key="2">
    <source>
        <dbReference type="EMBL" id="SDY45401.1"/>
    </source>
</evidence>
<dbReference type="Pfam" id="PF03496">
    <property type="entry name" value="ADPrib_exo_Tox"/>
    <property type="match status" value="1"/>
</dbReference>
<dbReference type="Gene3D" id="3.90.176.10">
    <property type="entry name" value="Toxin ADP-ribosyltransferase, Chain A, domain 1"/>
    <property type="match status" value="1"/>
</dbReference>
<dbReference type="OrthoDB" id="2080332at2"/>
<evidence type="ECO:0000259" key="1">
    <source>
        <dbReference type="Pfam" id="PF03496"/>
    </source>
</evidence>
<dbReference type="GO" id="GO:0005576">
    <property type="term" value="C:extracellular region"/>
    <property type="evidence" value="ECO:0007669"/>
    <property type="project" value="InterPro"/>
</dbReference>
<proteinExistence type="predicted"/>
<feature type="domain" description="ADP ribosyltransferase" evidence="1">
    <location>
        <begin position="35"/>
        <end position="196"/>
    </location>
</feature>
<dbReference type="Proteomes" id="UP000199230">
    <property type="component" value="Unassembled WGS sequence"/>
</dbReference>
<organism evidence="2 3">
    <name type="scientific">Tindallia californiensis</name>
    <dbReference type="NCBI Taxonomy" id="159292"/>
    <lineage>
        <taxon>Bacteria</taxon>
        <taxon>Bacillati</taxon>
        <taxon>Bacillota</taxon>
        <taxon>Clostridia</taxon>
        <taxon>Peptostreptococcales</taxon>
        <taxon>Tindalliaceae</taxon>
        <taxon>Tindallia</taxon>
    </lineage>
</organism>
<sequence length="227" mass="26921">MYIMKTINKRRYGELHWTIRNKDQYIEFKNEKEARDWGMRHYSKWADTYKKMMELAGNTIKNNLCTAPIECYCGYSYRQINDYLRNGADSDEHLYREMADILSIILCSAPRIPCDVILYRLVSDEFIGNLIEENKRDRPTPIQEKGFMSTSLIKDIVKQSEAYASENNLLKIYVKKETIGVYVNSVTIRNEEEMLLFPNMFLGLSSYPYKDKECGKFIYECELIKFY</sequence>
<dbReference type="GO" id="GO:0016740">
    <property type="term" value="F:transferase activity"/>
    <property type="evidence" value="ECO:0007669"/>
    <property type="project" value="UniProtKB-KW"/>
</dbReference>
<dbReference type="PROSITE" id="PS51996">
    <property type="entry name" value="TR_MART"/>
    <property type="match status" value="1"/>
</dbReference>
<gene>
    <name evidence="2" type="ORF">SAMN05192546_102171</name>
</gene>